<feature type="compositionally biased region" description="Basic and acidic residues" evidence="1">
    <location>
        <begin position="740"/>
        <end position="765"/>
    </location>
</feature>
<gene>
    <name evidence="2" type="ORF">D9758_013208</name>
</gene>
<sequence length="828" mass="93311">MSLRDVPIQQLAHALLYKVKRRREELAEMPIAEIDAVERKLHVIAAAIRGHRNTLQPVNRLPPEILSIIFEHAQLSLSPFLPNIHMYSQEGSEWHSLLHVCRHWRGVIAQTSFLWSTVDSSTLTAPYLRRSGGSPLTIFLRSPAGLTKEHLDILLPHVSRIKELHFSCPSWDENNSIFDNPTLLTPAPLLQSLSVINPYNAFVRDFWSLLTSVRATMPQLFSGETPKLKHLFLEHFTSWPSNSFTNLTHVCLFNQDRDTLPTTSAFLDFLEGSPKLEELSLIRAGPLLPDEFDHPLSVDPVLLGQPSSQDENTISDRSSRIISLPSLRELNLGFFPETSYIARLLSHLSIPPETDMYMWGDVFISRDRHLNRSLILPVDTSRLANVQSITTWYLTHYRYSATRSGQFLYAPFHAITGVRASDEPPLSSSSTAPFTAHLGTRSSSSWGGNLYTYGVYSPSNLLDSLPRYPLHNITTFVIRDSASQPDAFRTDDWITIFREMVLLEKLRILAVHSPETTRTVLTALIPVQIGAIGSGGSGRVGSGHGFAYVLPSTSASAYVSTSRLTDTMDNGNVITPQLLLCPHLKSIMIEHESDLPAILLAKVIESRKDVGAAIEMVRVMVHTPCRQCDPHTNDWDWRDMNTANGIYDTYTEGVDDHESVEGRGTWQPVWQHGPGRAHDSNRSDGSPDTDAYPLVHSAARLSTVLEEDLDTDASPTDDDGDASEDHSNSSAYHSISDPPSSEHDHDHDHEYQRRHSRDTQTMEPHFCSEAEYQGRLRSYEHLDLLRKYMEDIEFEFVSPESLSWDLIPPKWPPEALKRTRARELHRAT</sequence>
<dbReference type="InterPro" id="IPR032675">
    <property type="entry name" value="LRR_dom_sf"/>
</dbReference>
<name>A0A8H5CRN2_9AGAR</name>
<dbReference type="AlphaFoldDB" id="A0A8H5CRN2"/>
<dbReference type="Gene3D" id="1.20.1280.50">
    <property type="match status" value="1"/>
</dbReference>
<proteinExistence type="predicted"/>
<dbReference type="EMBL" id="JAACJM010000100">
    <property type="protein sequence ID" value="KAF5346640.1"/>
    <property type="molecule type" value="Genomic_DNA"/>
</dbReference>
<organism evidence="2 3">
    <name type="scientific">Tetrapyrgos nigripes</name>
    <dbReference type="NCBI Taxonomy" id="182062"/>
    <lineage>
        <taxon>Eukaryota</taxon>
        <taxon>Fungi</taxon>
        <taxon>Dikarya</taxon>
        <taxon>Basidiomycota</taxon>
        <taxon>Agaricomycotina</taxon>
        <taxon>Agaricomycetes</taxon>
        <taxon>Agaricomycetidae</taxon>
        <taxon>Agaricales</taxon>
        <taxon>Marasmiineae</taxon>
        <taxon>Marasmiaceae</taxon>
        <taxon>Tetrapyrgos</taxon>
    </lineage>
</organism>
<feature type="region of interest" description="Disordered" evidence="1">
    <location>
        <begin position="706"/>
        <end position="765"/>
    </location>
</feature>
<feature type="region of interest" description="Disordered" evidence="1">
    <location>
        <begin position="665"/>
        <end position="692"/>
    </location>
</feature>
<dbReference type="Proteomes" id="UP000559256">
    <property type="component" value="Unassembled WGS sequence"/>
</dbReference>
<dbReference type="OrthoDB" id="2890556at2759"/>
<evidence type="ECO:0000256" key="1">
    <source>
        <dbReference type="SAM" id="MobiDB-lite"/>
    </source>
</evidence>
<evidence type="ECO:0000313" key="3">
    <source>
        <dbReference type="Proteomes" id="UP000559256"/>
    </source>
</evidence>
<accession>A0A8H5CRN2</accession>
<reference evidence="2 3" key="1">
    <citation type="journal article" date="2020" name="ISME J.">
        <title>Uncovering the hidden diversity of litter-decomposition mechanisms in mushroom-forming fungi.</title>
        <authorList>
            <person name="Floudas D."/>
            <person name="Bentzer J."/>
            <person name="Ahren D."/>
            <person name="Johansson T."/>
            <person name="Persson P."/>
            <person name="Tunlid A."/>
        </authorList>
    </citation>
    <scope>NUCLEOTIDE SEQUENCE [LARGE SCALE GENOMIC DNA]</scope>
    <source>
        <strain evidence="2 3">CBS 291.85</strain>
    </source>
</reference>
<dbReference type="SUPFAM" id="SSF52047">
    <property type="entry name" value="RNI-like"/>
    <property type="match status" value="1"/>
</dbReference>
<feature type="compositionally biased region" description="Acidic residues" evidence="1">
    <location>
        <begin position="706"/>
        <end position="722"/>
    </location>
</feature>
<keyword evidence="3" id="KW-1185">Reference proteome</keyword>
<protein>
    <recommendedName>
        <fullName evidence="4">F-box domain-containing protein</fullName>
    </recommendedName>
</protein>
<evidence type="ECO:0000313" key="2">
    <source>
        <dbReference type="EMBL" id="KAF5346640.1"/>
    </source>
</evidence>
<dbReference type="Gene3D" id="3.80.10.10">
    <property type="entry name" value="Ribonuclease Inhibitor"/>
    <property type="match status" value="1"/>
</dbReference>
<comment type="caution">
    <text evidence="2">The sequence shown here is derived from an EMBL/GenBank/DDBJ whole genome shotgun (WGS) entry which is preliminary data.</text>
</comment>
<evidence type="ECO:0008006" key="4">
    <source>
        <dbReference type="Google" id="ProtNLM"/>
    </source>
</evidence>